<evidence type="ECO:0000313" key="8">
    <source>
        <dbReference type="EMBL" id="QSX08940.1"/>
    </source>
</evidence>
<dbReference type="RefSeq" id="WP_207300281.1">
    <property type="nucleotide sequence ID" value="NZ_CP071444.1"/>
</dbReference>
<evidence type="ECO:0000313" key="9">
    <source>
        <dbReference type="Proteomes" id="UP000663499"/>
    </source>
</evidence>
<keyword evidence="4 6" id="KW-0805">Transcription regulation</keyword>
<dbReference type="InterPro" id="IPR035926">
    <property type="entry name" value="NusB-like_sf"/>
</dbReference>
<protein>
    <recommendedName>
        <fullName evidence="6">Transcription antitermination protein NusB</fullName>
    </recommendedName>
    <alternativeName>
        <fullName evidence="6">Antitermination factor NusB</fullName>
    </alternativeName>
</protein>
<evidence type="ECO:0000256" key="2">
    <source>
        <dbReference type="ARBA" id="ARBA00022814"/>
    </source>
</evidence>
<dbReference type="Proteomes" id="UP000663499">
    <property type="component" value="Chromosome"/>
</dbReference>
<dbReference type="GO" id="GO:0006353">
    <property type="term" value="P:DNA-templated transcription termination"/>
    <property type="evidence" value="ECO:0007669"/>
    <property type="project" value="UniProtKB-UniRule"/>
</dbReference>
<evidence type="ECO:0000259" key="7">
    <source>
        <dbReference type="Pfam" id="PF01029"/>
    </source>
</evidence>
<dbReference type="AlphaFoldDB" id="A0A974XHQ2"/>
<dbReference type="SUPFAM" id="SSF48013">
    <property type="entry name" value="NusB-like"/>
    <property type="match status" value="1"/>
</dbReference>
<name>A0A974XHQ2_9FIRM</name>
<dbReference type="GO" id="GO:0005829">
    <property type="term" value="C:cytosol"/>
    <property type="evidence" value="ECO:0007669"/>
    <property type="project" value="TreeGrafter"/>
</dbReference>
<keyword evidence="9" id="KW-1185">Reference proteome</keyword>
<comment type="function">
    <text evidence="6">Involved in transcription antitermination. Required for transcription of ribosomal RNA (rRNA) genes. Binds specifically to the boxA antiterminator sequence of the ribosomal RNA (rrn) operons.</text>
</comment>
<dbReference type="PANTHER" id="PTHR11078:SF3">
    <property type="entry name" value="ANTITERMINATION NUSB DOMAIN-CONTAINING PROTEIN"/>
    <property type="match status" value="1"/>
</dbReference>
<dbReference type="EMBL" id="CP071444">
    <property type="protein sequence ID" value="QSX08940.1"/>
    <property type="molecule type" value="Genomic_DNA"/>
</dbReference>
<gene>
    <name evidence="6 8" type="primary">nusB</name>
    <name evidence="8" type="ORF">J0B03_02340</name>
</gene>
<dbReference type="InterPro" id="IPR011605">
    <property type="entry name" value="NusB_fam"/>
</dbReference>
<dbReference type="GO" id="GO:0003723">
    <property type="term" value="F:RNA binding"/>
    <property type="evidence" value="ECO:0007669"/>
    <property type="project" value="UniProtKB-UniRule"/>
</dbReference>
<evidence type="ECO:0000256" key="6">
    <source>
        <dbReference type="HAMAP-Rule" id="MF_00073"/>
    </source>
</evidence>
<evidence type="ECO:0000256" key="1">
    <source>
        <dbReference type="ARBA" id="ARBA00005952"/>
    </source>
</evidence>
<dbReference type="InterPro" id="IPR006027">
    <property type="entry name" value="NusB_RsmB_TIM44"/>
</dbReference>
<keyword evidence="2 6" id="KW-0889">Transcription antitermination</keyword>
<dbReference type="GO" id="GO:0031564">
    <property type="term" value="P:transcription antitermination"/>
    <property type="evidence" value="ECO:0007669"/>
    <property type="project" value="UniProtKB-KW"/>
</dbReference>
<evidence type="ECO:0000256" key="4">
    <source>
        <dbReference type="ARBA" id="ARBA00023015"/>
    </source>
</evidence>
<dbReference type="Gene3D" id="1.10.940.10">
    <property type="entry name" value="NusB-like"/>
    <property type="match status" value="1"/>
</dbReference>
<evidence type="ECO:0000256" key="3">
    <source>
        <dbReference type="ARBA" id="ARBA00022884"/>
    </source>
</evidence>
<sequence>MSRKTAREMVLKTAFQLSFEANPEKIPLEDLLEMELEEGNLVQLKEPDKEYVNEIIDGIQREKEYLDEQINAHLVNWRMDRLNNLDAAVLRIAAYEILFHKETPRAVVINESLNLIAKFGDAGSTKYINAVLDKIGHE</sequence>
<dbReference type="NCBIfam" id="TIGR01951">
    <property type="entry name" value="nusB"/>
    <property type="match status" value="1"/>
</dbReference>
<dbReference type="PANTHER" id="PTHR11078">
    <property type="entry name" value="N UTILIZATION SUBSTANCE PROTEIN B-RELATED"/>
    <property type="match status" value="1"/>
</dbReference>
<keyword evidence="3 6" id="KW-0694">RNA-binding</keyword>
<feature type="domain" description="NusB/RsmB/TIM44" evidence="7">
    <location>
        <begin position="5"/>
        <end position="135"/>
    </location>
</feature>
<accession>A0A974XHQ2</accession>
<comment type="similarity">
    <text evidence="1 6">Belongs to the NusB family.</text>
</comment>
<evidence type="ECO:0000256" key="5">
    <source>
        <dbReference type="ARBA" id="ARBA00023163"/>
    </source>
</evidence>
<dbReference type="KEGG" id="alka:J0B03_02340"/>
<proteinExistence type="inferred from homology"/>
<reference evidence="8" key="1">
    <citation type="submission" date="2021-03" db="EMBL/GenBank/DDBJ databases">
        <title>Alkalibacter marinus sp. nov., isolated from tidal flat sediment.</title>
        <authorList>
            <person name="Namirimu T."/>
            <person name="Yang J.-A."/>
            <person name="Yang S.-H."/>
            <person name="Kim Y.-J."/>
            <person name="Kwon K.K."/>
        </authorList>
    </citation>
    <scope>NUCLEOTIDE SEQUENCE</scope>
    <source>
        <strain evidence="8">ES005</strain>
    </source>
</reference>
<organism evidence="8 9">
    <name type="scientific">Alkalibacter rhizosphaerae</name>
    <dbReference type="NCBI Taxonomy" id="2815577"/>
    <lineage>
        <taxon>Bacteria</taxon>
        <taxon>Bacillati</taxon>
        <taxon>Bacillota</taxon>
        <taxon>Clostridia</taxon>
        <taxon>Eubacteriales</taxon>
        <taxon>Eubacteriaceae</taxon>
        <taxon>Alkalibacter</taxon>
    </lineage>
</organism>
<dbReference type="HAMAP" id="MF_00073">
    <property type="entry name" value="NusB"/>
    <property type="match status" value="1"/>
</dbReference>
<dbReference type="Pfam" id="PF01029">
    <property type="entry name" value="NusB"/>
    <property type="match status" value="1"/>
</dbReference>
<keyword evidence="5 6" id="KW-0804">Transcription</keyword>